<dbReference type="EMBL" id="CP050995">
    <property type="protein sequence ID" value="QIY90292.1"/>
    <property type="molecule type" value="Genomic_DNA"/>
</dbReference>
<sequence length="155" mass="18167">MSIEAIETEILKEKRILQNFPKTVDFPFPDRYKSLVTSIKTSEIASEAILYSSVEAVNENKSLQMPDYWCFAGNGQGDRWFFDPDGNVLFYDHDDEKMQLMNIGFGQWLQMAFIIQQLDEYSDEYDDIPETVKQYFYETLHILDPALSENYPFTV</sequence>
<reference evidence="1 2" key="1">
    <citation type="submission" date="2019-09" db="EMBL/GenBank/DDBJ databases">
        <title>FDA dAtabase for Regulatory Grade micrObial Sequences (FDA-ARGOS): Supporting development and validation of Infectious Disease Dx tests.</title>
        <authorList>
            <person name="Sciortino C."/>
            <person name="Tallon L."/>
            <person name="Sadzewicz L."/>
            <person name="Vavikolanu K."/>
            <person name="Mehta A."/>
            <person name="Aluvathingal J."/>
            <person name="Nadendla S."/>
            <person name="Nandy P."/>
            <person name="Geyer C."/>
            <person name="Yan Y."/>
            <person name="Sichtig H."/>
        </authorList>
    </citation>
    <scope>NUCLEOTIDE SEQUENCE [LARGE SCALE GENOMIC DNA]</scope>
    <source>
        <strain evidence="1 2">FDAARGOS_636</strain>
    </source>
</reference>
<keyword evidence="2" id="KW-1185">Reference proteome</keyword>
<dbReference type="Proteomes" id="UP000501570">
    <property type="component" value="Chromosome"/>
</dbReference>
<name>A0ABX6KNS8_CHRGL</name>
<dbReference type="SUPFAM" id="SSF160631">
    <property type="entry name" value="SMI1/KNR4-like"/>
    <property type="match status" value="1"/>
</dbReference>
<evidence type="ECO:0000313" key="2">
    <source>
        <dbReference type="Proteomes" id="UP000501570"/>
    </source>
</evidence>
<gene>
    <name evidence="1" type="ORF">FOB44_06325</name>
</gene>
<dbReference type="InterPro" id="IPR037883">
    <property type="entry name" value="Knr4/Smi1-like_sf"/>
</dbReference>
<protein>
    <submittedName>
        <fullName evidence="1">SMI1/KNR4 family protein</fullName>
    </submittedName>
</protein>
<proteinExistence type="predicted"/>
<evidence type="ECO:0000313" key="1">
    <source>
        <dbReference type="EMBL" id="QIY90292.1"/>
    </source>
</evidence>
<organism evidence="1 2">
    <name type="scientific">Chryseobacterium gallinarum</name>
    <dbReference type="NCBI Taxonomy" id="1324352"/>
    <lineage>
        <taxon>Bacteria</taxon>
        <taxon>Pseudomonadati</taxon>
        <taxon>Bacteroidota</taxon>
        <taxon>Flavobacteriia</taxon>
        <taxon>Flavobacteriales</taxon>
        <taxon>Weeksellaceae</taxon>
        <taxon>Chryseobacterium group</taxon>
        <taxon>Chryseobacterium</taxon>
    </lineage>
</organism>
<dbReference type="RefSeq" id="WP_168238001.1">
    <property type="nucleotide sequence ID" value="NZ_CP050995.1"/>
</dbReference>
<dbReference type="Gene3D" id="3.40.1580.10">
    <property type="entry name" value="SMI1/KNR4-like"/>
    <property type="match status" value="1"/>
</dbReference>
<accession>A0ABX6KNS8</accession>